<keyword evidence="1" id="KW-0812">Transmembrane</keyword>
<sequence length="518" mass="61403">MNALFKVYNKLCVLFCKIKYIIYFNIFLNVLLINYLYYKVWNVLNNNLALALNYTIKLNGCVIIKLIQWLNTNLELLLINSHNYDFLSKLFSRYYEDCPIHQLKYTKDLFLKEFGVEFDDYFELDTSFSIKSGSVAQVYKGLIKANANTNTDANVNPNAATVAIKVVHPEIEYQLICPVYFVKLYTYLVTNFKCLYKYDIILDLNAFFSNLKKQINMENEYKNNEYFYNTYCNNNIILIPKPLMKSKNFLVMEFVEGEQFEKLDVSDYKKQIIISFMSIFMKNTFIYGKYVHCDLHQANWKIYKEINKNNDETNFNDETDFNYKIIIYDFGYVVENTINDTLKNICYCLDTNNIQGLGNLLFDNIKNINNDTSNISFKEDFIARYKKHNVMAYPYSDSLIATAINFCYINGYKLNNDLLDFFVSVILLNKHFNKYLFLNYDETSYDDDVYCKYVYDTNMFYMSICEKYDVFSGIKEFIYATYINNPYFSKRIKYTNTYFNSLKNTSVTSSLNHNAIDI</sequence>
<feature type="transmembrane region" description="Helical" evidence="1">
    <location>
        <begin position="20"/>
        <end position="38"/>
    </location>
</feature>
<keyword evidence="1" id="KW-0472">Membrane</keyword>
<accession>A0A6C0D568</accession>
<proteinExistence type="predicted"/>
<dbReference type="InterPro" id="IPR011009">
    <property type="entry name" value="Kinase-like_dom_sf"/>
</dbReference>
<dbReference type="AlphaFoldDB" id="A0A6C0D568"/>
<dbReference type="PANTHER" id="PTHR45890:SF1">
    <property type="entry name" value="AARF DOMAIN CONTAINING KINASE 2"/>
    <property type="match status" value="1"/>
</dbReference>
<keyword evidence="1" id="KW-1133">Transmembrane helix</keyword>
<dbReference type="InterPro" id="IPR004147">
    <property type="entry name" value="ABC1_dom"/>
</dbReference>
<dbReference type="InterPro" id="IPR052402">
    <property type="entry name" value="ADCK_kinase"/>
</dbReference>
<organism evidence="3">
    <name type="scientific">viral metagenome</name>
    <dbReference type="NCBI Taxonomy" id="1070528"/>
    <lineage>
        <taxon>unclassified sequences</taxon>
        <taxon>metagenomes</taxon>
        <taxon>organismal metagenomes</taxon>
    </lineage>
</organism>
<protein>
    <recommendedName>
        <fullName evidence="2">ABC1 atypical kinase-like domain-containing protein</fullName>
    </recommendedName>
</protein>
<dbReference type="EMBL" id="MN739536">
    <property type="protein sequence ID" value="QHT11691.1"/>
    <property type="molecule type" value="Genomic_DNA"/>
</dbReference>
<dbReference type="PANTHER" id="PTHR45890">
    <property type="entry name" value="AARF DOMAIN CONTAINING KINASE 2 (PREDICTED)"/>
    <property type="match status" value="1"/>
</dbReference>
<reference evidence="3" key="1">
    <citation type="journal article" date="2020" name="Nature">
        <title>Giant virus diversity and host interactions through global metagenomics.</title>
        <authorList>
            <person name="Schulz F."/>
            <person name="Roux S."/>
            <person name="Paez-Espino D."/>
            <person name="Jungbluth S."/>
            <person name="Walsh D.A."/>
            <person name="Denef V.J."/>
            <person name="McMahon K.D."/>
            <person name="Konstantinidis K.T."/>
            <person name="Eloe-Fadrosh E.A."/>
            <person name="Kyrpides N.C."/>
            <person name="Woyke T."/>
        </authorList>
    </citation>
    <scope>NUCLEOTIDE SEQUENCE</scope>
    <source>
        <strain evidence="3">GVMAG-M-3300023174-116</strain>
    </source>
</reference>
<evidence type="ECO:0000259" key="2">
    <source>
        <dbReference type="Pfam" id="PF03109"/>
    </source>
</evidence>
<evidence type="ECO:0000313" key="3">
    <source>
        <dbReference type="EMBL" id="QHT11691.1"/>
    </source>
</evidence>
<dbReference type="SUPFAM" id="SSF56112">
    <property type="entry name" value="Protein kinase-like (PK-like)"/>
    <property type="match status" value="1"/>
</dbReference>
<evidence type="ECO:0000256" key="1">
    <source>
        <dbReference type="SAM" id="Phobius"/>
    </source>
</evidence>
<name>A0A6C0D568_9ZZZZ</name>
<dbReference type="Pfam" id="PF03109">
    <property type="entry name" value="ABC1"/>
    <property type="match status" value="1"/>
</dbReference>
<feature type="domain" description="ABC1 atypical kinase-like" evidence="2">
    <location>
        <begin position="97"/>
        <end position="337"/>
    </location>
</feature>